<dbReference type="Proteomes" id="UP001283366">
    <property type="component" value="Unassembled WGS sequence"/>
</dbReference>
<accession>A0ABU4I7H6</accession>
<proteinExistence type="inferred from homology"/>
<keyword evidence="8 16" id="KW-0812">Transmembrane</keyword>
<dbReference type="NCBIfam" id="TIGR01195">
    <property type="entry name" value="oadG_fam"/>
    <property type="match status" value="1"/>
</dbReference>
<dbReference type="InterPro" id="IPR005899">
    <property type="entry name" value="Na_pump_deCOase"/>
</dbReference>
<evidence type="ECO:0000256" key="13">
    <source>
        <dbReference type="ARBA" id="ARBA00023136"/>
    </source>
</evidence>
<comment type="subcellular location">
    <subcellularLocation>
        <location evidence="3 16 17">Cell membrane</location>
        <topology evidence="3 16 17">Single-pass membrane protein</topology>
    </subcellularLocation>
</comment>
<dbReference type="InterPro" id="IPR023424">
    <property type="entry name" value="OadG"/>
</dbReference>
<dbReference type="Pfam" id="PF04277">
    <property type="entry name" value="OAD_gamma"/>
    <property type="match status" value="1"/>
</dbReference>
<gene>
    <name evidence="16" type="primary">oadG</name>
    <name evidence="18" type="ORF">SBX37_13635</name>
</gene>
<evidence type="ECO:0000256" key="17">
    <source>
        <dbReference type="RuleBase" id="RU004278"/>
    </source>
</evidence>
<evidence type="ECO:0000256" key="12">
    <source>
        <dbReference type="ARBA" id="ARBA00023065"/>
    </source>
</evidence>
<keyword evidence="10 16" id="KW-1133">Transmembrane helix</keyword>
<keyword evidence="12 16" id="KW-0406">Ion transport</keyword>
<evidence type="ECO:0000256" key="16">
    <source>
        <dbReference type="HAMAP-Rule" id="MF_00404"/>
    </source>
</evidence>
<evidence type="ECO:0000256" key="11">
    <source>
        <dbReference type="ARBA" id="ARBA00023053"/>
    </source>
</evidence>
<comment type="caution">
    <text evidence="18">The sequence shown here is derived from an EMBL/GenBank/DDBJ whole genome shotgun (WGS) entry which is preliminary data.</text>
</comment>
<protein>
    <recommendedName>
        <fullName evidence="16">Probable oxaloacetate decarboxylase gamma chain</fullName>
        <ecNumber evidence="16">7.2.4.2</ecNumber>
    </recommendedName>
</protein>
<reference evidence="18 19" key="1">
    <citation type="submission" date="2023-11" db="EMBL/GenBank/DDBJ databases">
        <title>Plant-associative lifestyle of Vibrio porteresiae and its evolutionary dynamics.</title>
        <authorList>
            <person name="Rameshkumar N."/>
            <person name="Kirti K."/>
        </authorList>
    </citation>
    <scope>NUCLEOTIDE SEQUENCE [LARGE SCALE GENOMIC DNA]</scope>
    <source>
        <strain evidence="18 19">MSSRF38</strain>
    </source>
</reference>
<keyword evidence="19" id="KW-1185">Reference proteome</keyword>
<evidence type="ECO:0000313" key="18">
    <source>
        <dbReference type="EMBL" id="MDW6003894.1"/>
    </source>
</evidence>
<evidence type="ECO:0000256" key="8">
    <source>
        <dbReference type="ARBA" id="ARBA00022692"/>
    </source>
</evidence>
<evidence type="ECO:0000256" key="7">
    <source>
        <dbReference type="ARBA" id="ARBA00022475"/>
    </source>
</evidence>
<evidence type="ECO:0000256" key="10">
    <source>
        <dbReference type="ARBA" id="ARBA00022989"/>
    </source>
</evidence>
<evidence type="ECO:0000313" key="19">
    <source>
        <dbReference type="Proteomes" id="UP001283366"/>
    </source>
</evidence>
<keyword evidence="13 16" id="KW-0472">Membrane</keyword>
<keyword evidence="14 16" id="KW-0739">Sodium transport</keyword>
<evidence type="ECO:0000256" key="5">
    <source>
        <dbReference type="ARBA" id="ARBA00011869"/>
    </source>
</evidence>
<evidence type="ECO:0000256" key="9">
    <source>
        <dbReference type="ARBA" id="ARBA00022967"/>
    </source>
</evidence>
<comment type="function">
    <text evidence="2 16 17">Catalyzes the decarboxylation of oxaloacetate coupled to Na(+) translocation.</text>
</comment>
<sequence>MSGQSLFMEGVNLLVLGMGFVFIFLVFLVFATNVMSKMICRHVAKTQTPEVPLYPEISQPASIDDAQLIAVLTAAVHCHRAKHSQS</sequence>
<comment type="similarity">
    <text evidence="4 16 17">Belongs to the OadG family.</text>
</comment>
<comment type="catalytic activity">
    <reaction evidence="15 16 17">
        <text>oxaloacetate + 2 Na(+)(in) + H(+) = pyruvate + 2 Na(+)(out) + CO2</text>
        <dbReference type="Rhea" id="RHEA:57724"/>
        <dbReference type="ChEBI" id="CHEBI:15361"/>
        <dbReference type="ChEBI" id="CHEBI:15378"/>
        <dbReference type="ChEBI" id="CHEBI:16452"/>
        <dbReference type="ChEBI" id="CHEBI:16526"/>
        <dbReference type="ChEBI" id="CHEBI:29101"/>
        <dbReference type="EC" id="7.2.4.2"/>
    </reaction>
</comment>
<dbReference type="HAMAP" id="MF_00404">
    <property type="entry name" value="OadG"/>
    <property type="match status" value="1"/>
</dbReference>
<name>A0ABU4I7H6_9VIBR</name>
<evidence type="ECO:0000256" key="6">
    <source>
        <dbReference type="ARBA" id="ARBA00022448"/>
    </source>
</evidence>
<dbReference type="EMBL" id="JAWRCO010000001">
    <property type="protein sequence ID" value="MDW6003894.1"/>
    <property type="molecule type" value="Genomic_DNA"/>
</dbReference>
<dbReference type="EC" id="7.2.4.2" evidence="16"/>
<comment type="subunit">
    <text evidence="5 16">Heterotrimer of an alpha, a beta and a gamma subunit.</text>
</comment>
<evidence type="ECO:0000256" key="15">
    <source>
        <dbReference type="ARBA" id="ARBA00048176"/>
    </source>
</evidence>
<feature type="transmembrane region" description="Helical" evidence="16 17">
    <location>
        <begin position="12"/>
        <end position="31"/>
    </location>
</feature>
<keyword evidence="9 16" id="KW-1278">Translocase</keyword>
<evidence type="ECO:0000256" key="2">
    <source>
        <dbReference type="ARBA" id="ARBA00003002"/>
    </source>
</evidence>
<comment type="cofactor">
    <cofactor evidence="1 16 17">
        <name>Na(+)</name>
        <dbReference type="ChEBI" id="CHEBI:29101"/>
    </cofactor>
</comment>
<keyword evidence="6 16" id="KW-0813">Transport</keyword>
<evidence type="ECO:0000256" key="1">
    <source>
        <dbReference type="ARBA" id="ARBA00001959"/>
    </source>
</evidence>
<evidence type="ECO:0000256" key="14">
    <source>
        <dbReference type="ARBA" id="ARBA00023201"/>
    </source>
</evidence>
<keyword evidence="11 16" id="KW-0915">Sodium</keyword>
<evidence type="ECO:0000256" key="4">
    <source>
        <dbReference type="ARBA" id="ARBA00005844"/>
    </source>
</evidence>
<evidence type="ECO:0000256" key="3">
    <source>
        <dbReference type="ARBA" id="ARBA00004162"/>
    </source>
</evidence>
<dbReference type="RefSeq" id="WP_087479350.1">
    <property type="nucleotide sequence ID" value="NZ_AP024883.1"/>
</dbReference>
<organism evidence="18 19">
    <name type="scientific">Vibrio mangrovi</name>
    <dbReference type="NCBI Taxonomy" id="474394"/>
    <lineage>
        <taxon>Bacteria</taxon>
        <taxon>Pseudomonadati</taxon>
        <taxon>Pseudomonadota</taxon>
        <taxon>Gammaproteobacteria</taxon>
        <taxon>Vibrionales</taxon>
        <taxon>Vibrionaceae</taxon>
        <taxon>Vibrio</taxon>
    </lineage>
</organism>
<keyword evidence="7 16" id="KW-1003">Cell membrane</keyword>